<accession>A0ABS3HGQ5</accession>
<feature type="domain" description="Inosine/uridine-preferring nucleoside hydrolase" evidence="3">
    <location>
        <begin position="19"/>
        <end position="262"/>
    </location>
</feature>
<protein>
    <submittedName>
        <fullName evidence="4">Nucleoside hydrolase</fullName>
    </submittedName>
</protein>
<dbReference type="RefSeq" id="WP_207108403.1">
    <property type="nucleotide sequence ID" value="NZ_JAFLVR010000021.1"/>
</dbReference>
<proteinExistence type="predicted"/>
<sequence>MDNSEILKKLERPQGKIDVVLDTDTFNEIDDQYALAYMIQSQDKFNILGVYAAPFFNHHSTSPKEGMEKSYDEILNVYKLLNRTEFKAITFKGSTDFLTNAEPTMTAAVQHLIDTALEHSPENPLYVIGIAAATNIATAILLEPKIVDNIVVLWLGGLGYEWHNNLSFNCRQDLVAARVLLDTPMPLVQFPGMGVISAFATTGPELEYWLKGKNSFCDYMVDKTEKEAQITNLKNGGKVWSRALWDIVPIGWLLSDEFMKDKLVYSPIMQDNHYYSWDFRRHFIKYVYFVERDKLMEDVFEKLANIDSI</sequence>
<gene>
    <name evidence="4" type="ORF">JZO85_10135</name>
</gene>
<evidence type="ECO:0000256" key="1">
    <source>
        <dbReference type="ARBA" id="ARBA00022801"/>
    </source>
</evidence>
<dbReference type="PANTHER" id="PTHR12304">
    <property type="entry name" value="INOSINE-URIDINE PREFERRING NUCLEOSIDE HYDROLASE"/>
    <property type="match status" value="1"/>
</dbReference>
<dbReference type="Gene3D" id="3.90.245.10">
    <property type="entry name" value="Ribonucleoside hydrolase-like"/>
    <property type="match status" value="1"/>
</dbReference>
<comment type="caution">
    <text evidence="4">The sequence shown here is derived from an EMBL/GenBank/DDBJ whole genome shotgun (WGS) entry which is preliminary data.</text>
</comment>
<keyword evidence="1 4" id="KW-0378">Hydrolase</keyword>
<organism evidence="4 5">
    <name type="scientific">Candidatus Enterococcus murrayae</name>
    <dbReference type="NCBI Taxonomy" id="2815321"/>
    <lineage>
        <taxon>Bacteria</taxon>
        <taxon>Bacillati</taxon>
        <taxon>Bacillota</taxon>
        <taxon>Bacilli</taxon>
        <taxon>Lactobacillales</taxon>
        <taxon>Enterococcaceae</taxon>
        <taxon>Enterococcus</taxon>
    </lineage>
</organism>
<evidence type="ECO:0000313" key="4">
    <source>
        <dbReference type="EMBL" id="MBO0452630.1"/>
    </source>
</evidence>
<dbReference type="PANTHER" id="PTHR12304:SF4">
    <property type="entry name" value="URIDINE NUCLEOSIDASE"/>
    <property type="match status" value="1"/>
</dbReference>
<reference evidence="4 5" key="1">
    <citation type="submission" date="2021-03" db="EMBL/GenBank/DDBJ databases">
        <title>Enterococcal diversity collection.</title>
        <authorList>
            <person name="Gilmore M.S."/>
            <person name="Schwartzman J."/>
            <person name="Van Tyne D."/>
            <person name="Martin M."/>
            <person name="Earl A.M."/>
            <person name="Manson A.L."/>
            <person name="Straub T."/>
            <person name="Salamzade R."/>
            <person name="Saavedra J."/>
            <person name="Lebreton F."/>
            <person name="Prichula J."/>
            <person name="Schaufler K."/>
            <person name="Gaca A."/>
            <person name="Sgardioli B."/>
            <person name="Wagenaar J."/>
            <person name="Strong T."/>
        </authorList>
    </citation>
    <scope>NUCLEOTIDE SEQUENCE [LARGE SCALE GENOMIC DNA]</scope>
    <source>
        <strain evidence="4 5">MJM16</strain>
    </source>
</reference>
<dbReference type="InterPro" id="IPR001910">
    <property type="entry name" value="Inosine/uridine_hydrolase_dom"/>
</dbReference>
<keyword evidence="5" id="KW-1185">Reference proteome</keyword>
<dbReference type="InterPro" id="IPR036452">
    <property type="entry name" value="Ribo_hydro-like"/>
</dbReference>
<dbReference type="EMBL" id="JAFLVR010000021">
    <property type="protein sequence ID" value="MBO0452630.1"/>
    <property type="molecule type" value="Genomic_DNA"/>
</dbReference>
<keyword evidence="2" id="KW-0326">Glycosidase</keyword>
<dbReference type="GO" id="GO:0016787">
    <property type="term" value="F:hydrolase activity"/>
    <property type="evidence" value="ECO:0007669"/>
    <property type="project" value="UniProtKB-KW"/>
</dbReference>
<dbReference type="InterPro" id="IPR023186">
    <property type="entry name" value="IUNH"/>
</dbReference>
<dbReference type="Pfam" id="PF01156">
    <property type="entry name" value="IU_nuc_hydro"/>
    <property type="match status" value="1"/>
</dbReference>
<evidence type="ECO:0000259" key="3">
    <source>
        <dbReference type="Pfam" id="PF01156"/>
    </source>
</evidence>
<evidence type="ECO:0000313" key="5">
    <source>
        <dbReference type="Proteomes" id="UP000664495"/>
    </source>
</evidence>
<dbReference type="Proteomes" id="UP000664495">
    <property type="component" value="Unassembled WGS sequence"/>
</dbReference>
<name>A0ABS3HGQ5_9ENTE</name>
<dbReference type="SUPFAM" id="SSF53590">
    <property type="entry name" value="Nucleoside hydrolase"/>
    <property type="match status" value="1"/>
</dbReference>
<evidence type="ECO:0000256" key="2">
    <source>
        <dbReference type="ARBA" id="ARBA00023295"/>
    </source>
</evidence>